<sequence>MNALDIAFRGMRYPWDIILQCARWYASYSLSYRNLEEMMEERGLFD</sequence>
<dbReference type="EMBL" id="BMZG01000003">
    <property type="protein sequence ID" value="GHA68433.1"/>
    <property type="molecule type" value="Genomic_DNA"/>
</dbReference>
<dbReference type="Proteomes" id="UP000614287">
    <property type="component" value="Unassembled WGS sequence"/>
</dbReference>
<name>A0A8J3CM55_9BURK</name>
<evidence type="ECO:0000313" key="1">
    <source>
        <dbReference type="EMBL" id="GHA68433.1"/>
    </source>
</evidence>
<proteinExistence type="predicted"/>
<dbReference type="AlphaFoldDB" id="A0A8J3CM55"/>
<accession>A0A8J3CM55</accession>
<comment type="caution">
    <text evidence="1">The sequence shown here is derived from an EMBL/GenBank/DDBJ whole genome shotgun (WGS) entry which is preliminary data.</text>
</comment>
<protein>
    <recommendedName>
        <fullName evidence="3">IS6 family transposase</fullName>
    </recommendedName>
</protein>
<reference evidence="1" key="2">
    <citation type="submission" date="2020-09" db="EMBL/GenBank/DDBJ databases">
        <authorList>
            <person name="Sun Q."/>
            <person name="Kim S."/>
        </authorList>
    </citation>
    <scope>NUCLEOTIDE SEQUENCE</scope>
    <source>
        <strain evidence="1">KCTC 32501</strain>
    </source>
</reference>
<reference evidence="1" key="1">
    <citation type="journal article" date="2014" name="Int. J. Syst. Evol. Microbiol.">
        <title>Complete genome sequence of Corynebacterium casei LMG S-19264T (=DSM 44701T), isolated from a smear-ripened cheese.</title>
        <authorList>
            <consortium name="US DOE Joint Genome Institute (JGI-PGF)"/>
            <person name="Walter F."/>
            <person name="Albersmeier A."/>
            <person name="Kalinowski J."/>
            <person name="Ruckert C."/>
        </authorList>
    </citation>
    <scope>NUCLEOTIDE SEQUENCE</scope>
    <source>
        <strain evidence="1">KCTC 32501</strain>
    </source>
</reference>
<organism evidence="1 2">
    <name type="scientific">Formosimonas limnophila</name>
    <dbReference type="NCBI Taxonomy" id="1384487"/>
    <lineage>
        <taxon>Bacteria</taxon>
        <taxon>Pseudomonadati</taxon>
        <taxon>Pseudomonadota</taxon>
        <taxon>Betaproteobacteria</taxon>
        <taxon>Burkholderiales</taxon>
        <taxon>Burkholderiaceae</taxon>
        <taxon>Formosimonas</taxon>
    </lineage>
</organism>
<evidence type="ECO:0000313" key="2">
    <source>
        <dbReference type="Proteomes" id="UP000614287"/>
    </source>
</evidence>
<keyword evidence="2" id="KW-1185">Reference proteome</keyword>
<evidence type="ECO:0008006" key="3">
    <source>
        <dbReference type="Google" id="ProtNLM"/>
    </source>
</evidence>
<gene>
    <name evidence="1" type="ORF">GCM10009007_06450</name>
</gene>